<evidence type="ECO:0000256" key="1">
    <source>
        <dbReference type="ARBA" id="ARBA00004162"/>
    </source>
</evidence>
<dbReference type="InterPro" id="IPR042217">
    <property type="entry name" value="T4SS_VirB10/TrbI"/>
</dbReference>
<feature type="compositionally biased region" description="Basic and acidic residues" evidence="7">
    <location>
        <begin position="75"/>
        <end position="85"/>
    </location>
</feature>
<keyword evidence="9" id="KW-0614">Plasmid</keyword>
<keyword evidence="5 8" id="KW-1133">Transmembrane helix</keyword>
<feature type="transmembrane region" description="Helical" evidence="8">
    <location>
        <begin position="28"/>
        <end position="46"/>
    </location>
</feature>
<reference evidence="9" key="1">
    <citation type="submission" date="2024-06" db="EMBL/GenBank/DDBJ databases">
        <title>Mesorhizobium karijinii sp. nov., a symbiont of the iconic Swainsona formosa from arid Australia.</title>
        <authorList>
            <person name="Hill Y.J."/>
            <person name="Watkin E.L.J."/>
            <person name="O'Hara G.W."/>
            <person name="Terpolilli J."/>
            <person name="Tye M.L."/>
            <person name="Kohlmeier M.G."/>
        </authorList>
    </citation>
    <scope>NUCLEOTIDE SEQUENCE</scope>
    <source>
        <strain evidence="9">WSM2240</strain>
        <plasmid evidence="9">pMk2240A</plasmid>
    </source>
</reference>
<evidence type="ECO:0000256" key="2">
    <source>
        <dbReference type="ARBA" id="ARBA00010265"/>
    </source>
</evidence>
<name>A0AAU8D1I6_9HYPH</name>
<proteinExistence type="inferred from homology"/>
<protein>
    <submittedName>
        <fullName evidence="9">Type IV secretion system protein VirB10</fullName>
    </submittedName>
</protein>
<gene>
    <name evidence="9" type="primary">virB10</name>
    <name evidence="9" type="ORF">ABVK50_31105</name>
</gene>
<evidence type="ECO:0000256" key="8">
    <source>
        <dbReference type="SAM" id="Phobius"/>
    </source>
</evidence>
<dbReference type="Gene3D" id="2.40.128.260">
    <property type="entry name" value="Type IV secretion system, VirB10/TraB/TrbI"/>
    <property type="match status" value="1"/>
</dbReference>
<keyword evidence="6 8" id="KW-0472">Membrane</keyword>
<keyword evidence="4 8" id="KW-0812">Transmembrane</keyword>
<dbReference type="CDD" id="cd16429">
    <property type="entry name" value="VirB10"/>
    <property type="match status" value="1"/>
</dbReference>
<accession>A0AAU8D1I6</accession>
<comment type="subcellular location">
    <subcellularLocation>
        <location evidence="1">Cell membrane</location>
        <topology evidence="1">Single-pass membrane protein</topology>
    </subcellularLocation>
</comment>
<evidence type="ECO:0000256" key="6">
    <source>
        <dbReference type="ARBA" id="ARBA00023136"/>
    </source>
</evidence>
<dbReference type="AlphaFoldDB" id="A0AAU8D1I6"/>
<feature type="region of interest" description="Disordered" evidence="7">
    <location>
        <begin position="54"/>
        <end position="131"/>
    </location>
</feature>
<comment type="similarity">
    <text evidence="2">Belongs to the TrbI/VirB10 family.</text>
</comment>
<evidence type="ECO:0000256" key="5">
    <source>
        <dbReference type="ARBA" id="ARBA00022989"/>
    </source>
</evidence>
<dbReference type="InterPro" id="IPR047695">
    <property type="entry name" value="T4SS_VirB10/PtlG"/>
</dbReference>
<evidence type="ECO:0000256" key="3">
    <source>
        <dbReference type="ARBA" id="ARBA00022475"/>
    </source>
</evidence>
<geneLocation type="plasmid" evidence="9">
    <name>pMk2240A</name>
</geneLocation>
<dbReference type="NCBIfam" id="NF038091">
    <property type="entry name" value="T4SS_VirB10"/>
    <property type="match status" value="1"/>
</dbReference>
<evidence type="ECO:0000256" key="4">
    <source>
        <dbReference type="ARBA" id="ARBA00022692"/>
    </source>
</evidence>
<dbReference type="RefSeq" id="WP_353646779.1">
    <property type="nucleotide sequence ID" value="NZ_CP159256.1"/>
</dbReference>
<dbReference type="InterPro" id="IPR005498">
    <property type="entry name" value="T4SS_VirB10/TraB/TrbI"/>
</dbReference>
<feature type="compositionally biased region" description="Pro residues" evidence="7">
    <location>
        <begin position="112"/>
        <end position="126"/>
    </location>
</feature>
<evidence type="ECO:0000256" key="7">
    <source>
        <dbReference type="SAM" id="MobiDB-lite"/>
    </source>
</evidence>
<keyword evidence="3" id="KW-1003">Cell membrane</keyword>
<dbReference type="EMBL" id="CP159256">
    <property type="protein sequence ID" value="XCG52576.1"/>
    <property type="molecule type" value="Genomic_DNA"/>
</dbReference>
<dbReference type="GO" id="GO:0005886">
    <property type="term" value="C:plasma membrane"/>
    <property type="evidence" value="ECO:0007669"/>
    <property type="project" value="UniProtKB-SubCell"/>
</dbReference>
<sequence length="407" mass="43723">MKRSAELEALGHNDDPVIADRSVRRKQLAGGAVLILLGLVAGYLVLVSREPPAPDMLDGDEEFTTTTFRPPSFVHDGEPEPEPPRPEVVAIPPPPPPPPPPEEEVDTTEFDVPPPPASDQTPPPPGAVEAPVEEFPSRLRSNMVVLDHSAPTGPGGLTGADGEGLTVAGEDRSSKFLAAAANVADRRAQARKIERIDALVPEGTLIPGILETAVVSDLPGQMRAIVSQDVYSFDGRRVLIPTGTRLVGEYQSEVTRGQKRIFVVWTRMLRDDGVSVRLNSIGADGLGRAGLTGHVDNRFRERFGAAILLSIVGGSASYLTGYGSQAATGNSDDAQRAEELARETIAKTFSDMANQTLGESLRIAPTISVGQGERIFVFVRQDLDFSALYEDPITETLKEIRHERGLH</sequence>
<dbReference type="Pfam" id="PF03743">
    <property type="entry name" value="TrbI"/>
    <property type="match status" value="1"/>
</dbReference>
<evidence type="ECO:0000313" key="9">
    <source>
        <dbReference type="EMBL" id="XCG52576.1"/>
    </source>
</evidence>
<organism evidence="9">
    <name type="scientific">Mesorhizobium sp. WSM2240</name>
    <dbReference type="NCBI Taxonomy" id="3228851"/>
    <lineage>
        <taxon>Bacteria</taxon>
        <taxon>Pseudomonadati</taxon>
        <taxon>Pseudomonadota</taxon>
        <taxon>Alphaproteobacteria</taxon>
        <taxon>Hyphomicrobiales</taxon>
        <taxon>Phyllobacteriaceae</taxon>
        <taxon>Mesorhizobium</taxon>
    </lineage>
</organism>
<feature type="compositionally biased region" description="Pro residues" evidence="7">
    <location>
        <begin position="91"/>
        <end position="100"/>
    </location>
</feature>